<evidence type="ECO:0000313" key="5">
    <source>
        <dbReference type="Proteomes" id="UP001280581"/>
    </source>
</evidence>
<dbReference type="InterPro" id="IPR050904">
    <property type="entry name" value="Adhesion/Biosynth-related"/>
</dbReference>
<organism evidence="4 5">
    <name type="scientific">Pseudopithomyces chartarum</name>
    <dbReference type="NCBI Taxonomy" id="1892770"/>
    <lineage>
        <taxon>Eukaryota</taxon>
        <taxon>Fungi</taxon>
        <taxon>Dikarya</taxon>
        <taxon>Ascomycota</taxon>
        <taxon>Pezizomycotina</taxon>
        <taxon>Dothideomycetes</taxon>
        <taxon>Pleosporomycetidae</taxon>
        <taxon>Pleosporales</taxon>
        <taxon>Massarineae</taxon>
        <taxon>Didymosphaeriaceae</taxon>
        <taxon>Pseudopithomyces</taxon>
    </lineage>
</organism>
<feature type="region of interest" description="Disordered" evidence="1">
    <location>
        <begin position="310"/>
        <end position="362"/>
    </location>
</feature>
<dbReference type="SMART" id="SM00554">
    <property type="entry name" value="FAS1"/>
    <property type="match status" value="2"/>
</dbReference>
<feature type="chain" id="PRO_5042881112" description="FAS1 domain-containing protein" evidence="2">
    <location>
        <begin position="18"/>
        <end position="389"/>
    </location>
</feature>
<feature type="domain" description="FAS1" evidence="3">
    <location>
        <begin position="25"/>
        <end position="173"/>
    </location>
</feature>
<dbReference type="EMBL" id="WVTA01000011">
    <property type="protein sequence ID" value="KAK3203449.1"/>
    <property type="molecule type" value="Genomic_DNA"/>
</dbReference>
<dbReference type="SUPFAM" id="SSF82153">
    <property type="entry name" value="FAS1 domain"/>
    <property type="match status" value="2"/>
</dbReference>
<sequence length="389" mass="40600">MQFKHLSILALASIISAQDDSSNGTQSLNATLSGNDQLSKLTTFLSSSPSVLEALSNATNITILAPSNEAFTEFGNTDLGRLVANDSGLLAALLQYHVLNGSYEASRITNESLFLPTLLNNETYANVTGGQVVQAVKIGNETVFYSGLLQNSTVTTADQNFTGGVVHIIDRVLTFPPDVLDTALALNLTSFRGAVNATDEIDTANDRDITIFAPNNEAFNNIGSALANLSTDDLRGIIEYHIVNSVHYSTNLTNGTTLRSEDDDRELRITKNENGTIFVNAAEVVVPNVLIANGVLHIIDNVLNPNNTAAPSESATAGAPGFTGSPASEQPYTSGQPTPTTTVNPISEGPGAAQSTAHSSSSGAAMPLMTGGVEYAALFGAGAAAYLGF</sequence>
<keyword evidence="5" id="KW-1185">Reference proteome</keyword>
<keyword evidence="2" id="KW-0732">Signal</keyword>
<feature type="compositionally biased region" description="Polar residues" evidence="1">
    <location>
        <begin position="353"/>
        <end position="362"/>
    </location>
</feature>
<proteinExistence type="predicted"/>
<dbReference type="GO" id="GO:0000329">
    <property type="term" value="C:fungal-type vacuole membrane"/>
    <property type="evidence" value="ECO:0007669"/>
    <property type="project" value="TreeGrafter"/>
</dbReference>
<evidence type="ECO:0000259" key="3">
    <source>
        <dbReference type="PROSITE" id="PS50213"/>
    </source>
</evidence>
<name>A0AAN6RDT3_9PLEO</name>
<dbReference type="AlphaFoldDB" id="A0AAN6RDT3"/>
<accession>A0AAN6RDT3</accession>
<dbReference type="PANTHER" id="PTHR10900">
    <property type="entry name" value="PERIOSTIN-RELATED"/>
    <property type="match status" value="1"/>
</dbReference>
<evidence type="ECO:0000256" key="2">
    <source>
        <dbReference type="SAM" id="SignalP"/>
    </source>
</evidence>
<gene>
    <name evidence="4" type="ORF">GRF29_112g1354051</name>
</gene>
<dbReference type="Proteomes" id="UP001280581">
    <property type="component" value="Unassembled WGS sequence"/>
</dbReference>
<dbReference type="PANTHER" id="PTHR10900:SF77">
    <property type="entry name" value="FI19380P1"/>
    <property type="match status" value="1"/>
</dbReference>
<comment type="caution">
    <text evidence="4">The sequence shown here is derived from an EMBL/GenBank/DDBJ whole genome shotgun (WGS) entry which is preliminary data.</text>
</comment>
<dbReference type="GO" id="GO:0016236">
    <property type="term" value="P:macroautophagy"/>
    <property type="evidence" value="ECO:0007669"/>
    <property type="project" value="TreeGrafter"/>
</dbReference>
<dbReference type="InterPro" id="IPR036378">
    <property type="entry name" value="FAS1_dom_sf"/>
</dbReference>
<feature type="domain" description="FAS1" evidence="3">
    <location>
        <begin position="169"/>
        <end position="303"/>
    </location>
</feature>
<dbReference type="InterPro" id="IPR000782">
    <property type="entry name" value="FAS1_domain"/>
</dbReference>
<feature type="signal peptide" evidence="2">
    <location>
        <begin position="1"/>
        <end position="17"/>
    </location>
</feature>
<reference evidence="4 5" key="1">
    <citation type="submission" date="2021-02" db="EMBL/GenBank/DDBJ databases">
        <title>Genome assembly of Pseudopithomyces chartarum.</title>
        <authorList>
            <person name="Jauregui R."/>
            <person name="Singh J."/>
            <person name="Voisey C."/>
        </authorList>
    </citation>
    <scope>NUCLEOTIDE SEQUENCE [LARGE SCALE GENOMIC DNA]</scope>
    <source>
        <strain evidence="4 5">AGR01</strain>
    </source>
</reference>
<protein>
    <recommendedName>
        <fullName evidence="3">FAS1 domain-containing protein</fullName>
    </recommendedName>
</protein>
<dbReference type="Gene3D" id="2.30.180.10">
    <property type="entry name" value="FAS1 domain"/>
    <property type="match status" value="2"/>
</dbReference>
<dbReference type="PROSITE" id="PS50213">
    <property type="entry name" value="FAS1"/>
    <property type="match status" value="2"/>
</dbReference>
<evidence type="ECO:0000313" key="4">
    <source>
        <dbReference type="EMBL" id="KAK3203449.1"/>
    </source>
</evidence>
<feature type="compositionally biased region" description="Polar residues" evidence="1">
    <location>
        <begin position="325"/>
        <end position="345"/>
    </location>
</feature>
<evidence type="ECO:0000256" key="1">
    <source>
        <dbReference type="SAM" id="MobiDB-lite"/>
    </source>
</evidence>
<dbReference type="Pfam" id="PF02469">
    <property type="entry name" value="Fasciclin"/>
    <property type="match status" value="2"/>
</dbReference>